<keyword evidence="4" id="KW-1003">Cell membrane</keyword>
<feature type="transmembrane region" description="Helical" evidence="8">
    <location>
        <begin position="247"/>
        <end position="279"/>
    </location>
</feature>
<keyword evidence="7 8" id="KW-0472">Membrane</keyword>
<feature type="transmembrane region" description="Helical" evidence="8">
    <location>
        <begin position="72"/>
        <end position="89"/>
    </location>
</feature>
<feature type="transmembrane region" description="Helical" evidence="8">
    <location>
        <begin position="291"/>
        <end position="313"/>
    </location>
</feature>
<proteinExistence type="inferred from homology"/>
<dbReference type="PANTHER" id="PTHR30472:SF67">
    <property type="entry name" value="PERMEASE OF ABC TRANSPORTER-RELATED"/>
    <property type="match status" value="1"/>
</dbReference>
<sequence length="345" mass="34561">MRSLSVRAGLLVPALLVALLLAVCLAVAVGSVSLPLSQVGGILAEPVLPWLIEPEWTRVREAIVWESRMPRVATAVVVGAALAVAGALAQTVTANPMADPYLLGVSQGAGLAVSILTVFGLGAGLAGYATLPVAAFLGGLLALAAVIAVAGRFGSVTALILGGIAVGQIASALMTVVLYTAENSGQVAQVMFWMTGGLGSARWELLAVPAAVLVVGLVAAVAMGRWLDLLHAGDDAAAASGVDARTVRVLSLVGVSLVAGTAVAISGGIGFVGLLVPHAARFLVGGGARKLLVTSALLGAVFLVLADLAARTVVAPSELPVGVLTALVGGPVFLLMLARRRHPVW</sequence>
<evidence type="ECO:0000256" key="5">
    <source>
        <dbReference type="ARBA" id="ARBA00022692"/>
    </source>
</evidence>
<feature type="transmembrane region" description="Helical" evidence="8">
    <location>
        <begin position="128"/>
        <end position="150"/>
    </location>
</feature>
<keyword evidence="5 8" id="KW-0812">Transmembrane</keyword>
<dbReference type="Pfam" id="PF01032">
    <property type="entry name" value="FecCD"/>
    <property type="match status" value="1"/>
</dbReference>
<evidence type="ECO:0000256" key="6">
    <source>
        <dbReference type="ARBA" id="ARBA00022989"/>
    </source>
</evidence>
<dbReference type="PANTHER" id="PTHR30472">
    <property type="entry name" value="FERRIC ENTEROBACTIN TRANSPORT SYSTEM PERMEASE PROTEIN"/>
    <property type="match status" value="1"/>
</dbReference>
<dbReference type="EMBL" id="CP045929">
    <property type="protein sequence ID" value="QGK68587.1"/>
    <property type="molecule type" value="Genomic_DNA"/>
</dbReference>
<dbReference type="Gene3D" id="1.10.3470.10">
    <property type="entry name" value="ABC transporter involved in vitamin B12 uptake, BtuC"/>
    <property type="match status" value="1"/>
</dbReference>
<evidence type="ECO:0000256" key="7">
    <source>
        <dbReference type="ARBA" id="ARBA00023136"/>
    </source>
</evidence>
<dbReference type="KEGG" id="sace:GIY23_02580"/>
<dbReference type="FunFam" id="1.10.3470.10:FF:000001">
    <property type="entry name" value="Vitamin B12 ABC transporter permease BtuC"/>
    <property type="match status" value="1"/>
</dbReference>
<feature type="transmembrane region" description="Helical" evidence="8">
    <location>
        <begin position="101"/>
        <end position="121"/>
    </location>
</feature>
<accession>A0A5Q3QCR2</accession>
<gene>
    <name evidence="9" type="ORF">GIY23_02580</name>
</gene>
<protein>
    <submittedName>
        <fullName evidence="9">Iron chelate uptake ABC transporter family permease subunit</fullName>
    </submittedName>
</protein>
<evidence type="ECO:0000256" key="4">
    <source>
        <dbReference type="ARBA" id="ARBA00022475"/>
    </source>
</evidence>
<dbReference type="InterPro" id="IPR000522">
    <property type="entry name" value="ABC_transptr_permease_BtuC"/>
</dbReference>
<evidence type="ECO:0000256" key="8">
    <source>
        <dbReference type="SAM" id="Phobius"/>
    </source>
</evidence>
<reference evidence="10" key="1">
    <citation type="submission" date="2019-11" db="EMBL/GenBank/DDBJ databases">
        <title>The complete genome sequence of Saccharopolyspora sp. E2A.</title>
        <authorList>
            <person name="Zhang G."/>
        </authorList>
    </citation>
    <scope>NUCLEOTIDE SEQUENCE [LARGE SCALE GENOMIC DNA]</scope>
    <source>
        <strain evidence="10">E2A</strain>
    </source>
</reference>
<feature type="transmembrane region" description="Helical" evidence="8">
    <location>
        <begin position="319"/>
        <end position="338"/>
    </location>
</feature>
<keyword evidence="6 8" id="KW-1133">Transmembrane helix</keyword>
<keyword evidence="3" id="KW-0813">Transport</keyword>
<dbReference type="InterPro" id="IPR037294">
    <property type="entry name" value="ABC_BtuC-like"/>
</dbReference>
<evidence type="ECO:0000256" key="3">
    <source>
        <dbReference type="ARBA" id="ARBA00022448"/>
    </source>
</evidence>
<dbReference type="GO" id="GO:0022857">
    <property type="term" value="F:transmembrane transporter activity"/>
    <property type="evidence" value="ECO:0007669"/>
    <property type="project" value="InterPro"/>
</dbReference>
<name>A0A5Q3QCR2_9PSEU</name>
<comment type="similarity">
    <text evidence="2">Belongs to the binding-protein-dependent transport system permease family. FecCD subfamily.</text>
</comment>
<dbReference type="AlphaFoldDB" id="A0A5Q3QCR2"/>
<dbReference type="SUPFAM" id="SSF81345">
    <property type="entry name" value="ABC transporter involved in vitamin B12 uptake, BtuC"/>
    <property type="match status" value="1"/>
</dbReference>
<dbReference type="CDD" id="cd06550">
    <property type="entry name" value="TM_ABC_iron-siderophores_like"/>
    <property type="match status" value="1"/>
</dbReference>
<comment type="subcellular location">
    <subcellularLocation>
        <location evidence="1">Cell membrane</location>
        <topology evidence="1">Multi-pass membrane protein</topology>
    </subcellularLocation>
</comment>
<evidence type="ECO:0000256" key="2">
    <source>
        <dbReference type="ARBA" id="ARBA00007935"/>
    </source>
</evidence>
<feature type="transmembrane region" description="Helical" evidence="8">
    <location>
        <begin position="202"/>
        <end position="227"/>
    </location>
</feature>
<dbReference type="RefSeq" id="WP_154075196.1">
    <property type="nucleotide sequence ID" value="NZ_CP045929.1"/>
</dbReference>
<dbReference type="GO" id="GO:0005886">
    <property type="term" value="C:plasma membrane"/>
    <property type="evidence" value="ECO:0007669"/>
    <property type="project" value="UniProtKB-SubCell"/>
</dbReference>
<evidence type="ECO:0000313" key="9">
    <source>
        <dbReference type="EMBL" id="QGK68587.1"/>
    </source>
</evidence>
<feature type="transmembrane region" description="Helical" evidence="8">
    <location>
        <begin position="156"/>
        <end position="181"/>
    </location>
</feature>
<evidence type="ECO:0000256" key="1">
    <source>
        <dbReference type="ARBA" id="ARBA00004651"/>
    </source>
</evidence>
<evidence type="ECO:0000313" key="10">
    <source>
        <dbReference type="Proteomes" id="UP000371041"/>
    </source>
</evidence>
<organism evidence="9 10">
    <name type="scientific">Allosaccharopolyspora coralli</name>
    <dbReference type="NCBI Taxonomy" id="2665642"/>
    <lineage>
        <taxon>Bacteria</taxon>
        <taxon>Bacillati</taxon>
        <taxon>Actinomycetota</taxon>
        <taxon>Actinomycetes</taxon>
        <taxon>Pseudonocardiales</taxon>
        <taxon>Pseudonocardiaceae</taxon>
        <taxon>Allosaccharopolyspora</taxon>
    </lineage>
</organism>
<dbReference type="GO" id="GO:0033214">
    <property type="term" value="P:siderophore-iron import into cell"/>
    <property type="evidence" value="ECO:0007669"/>
    <property type="project" value="TreeGrafter"/>
</dbReference>
<dbReference type="Proteomes" id="UP000371041">
    <property type="component" value="Chromosome"/>
</dbReference>
<keyword evidence="10" id="KW-1185">Reference proteome</keyword>